<dbReference type="EMBL" id="JAWDGP010005360">
    <property type="protein sequence ID" value="KAK3757494.1"/>
    <property type="molecule type" value="Genomic_DNA"/>
</dbReference>
<dbReference type="AlphaFoldDB" id="A0AAE0YUM3"/>
<gene>
    <name evidence="3" type="ORF">RRG08_050377</name>
</gene>
<evidence type="ECO:0000256" key="1">
    <source>
        <dbReference type="SAM" id="MobiDB-lite"/>
    </source>
</evidence>
<reference evidence="3" key="1">
    <citation type="journal article" date="2023" name="G3 (Bethesda)">
        <title>A reference genome for the long-term kleptoplast-retaining sea slug Elysia crispata morphotype clarki.</title>
        <authorList>
            <person name="Eastman K.E."/>
            <person name="Pendleton A.L."/>
            <person name="Shaikh M.A."/>
            <person name="Suttiyut T."/>
            <person name="Ogas R."/>
            <person name="Tomko P."/>
            <person name="Gavelis G."/>
            <person name="Widhalm J.R."/>
            <person name="Wisecaver J.H."/>
        </authorList>
    </citation>
    <scope>NUCLEOTIDE SEQUENCE</scope>
    <source>
        <strain evidence="3">ECLA1</strain>
    </source>
</reference>
<keyword evidence="2" id="KW-0732">Signal</keyword>
<feature type="chain" id="PRO_5041910149" evidence="2">
    <location>
        <begin position="20"/>
        <end position="218"/>
    </location>
</feature>
<evidence type="ECO:0000313" key="3">
    <source>
        <dbReference type="EMBL" id="KAK3757494.1"/>
    </source>
</evidence>
<comment type="caution">
    <text evidence="3">The sequence shown here is derived from an EMBL/GenBank/DDBJ whole genome shotgun (WGS) entry which is preliminary data.</text>
</comment>
<feature type="signal peptide" evidence="2">
    <location>
        <begin position="1"/>
        <end position="19"/>
    </location>
</feature>
<keyword evidence="4" id="KW-1185">Reference proteome</keyword>
<organism evidence="3 4">
    <name type="scientific">Elysia crispata</name>
    <name type="common">lettuce slug</name>
    <dbReference type="NCBI Taxonomy" id="231223"/>
    <lineage>
        <taxon>Eukaryota</taxon>
        <taxon>Metazoa</taxon>
        <taxon>Spiralia</taxon>
        <taxon>Lophotrochozoa</taxon>
        <taxon>Mollusca</taxon>
        <taxon>Gastropoda</taxon>
        <taxon>Heterobranchia</taxon>
        <taxon>Euthyneura</taxon>
        <taxon>Panpulmonata</taxon>
        <taxon>Sacoglossa</taxon>
        <taxon>Placobranchoidea</taxon>
        <taxon>Plakobranchidae</taxon>
        <taxon>Elysia</taxon>
    </lineage>
</organism>
<protein>
    <submittedName>
        <fullName evidence="3">Uncharacterized protein</fullName>
    </submittedName>
</protein>
<proteinExistence type="predicted"/>
<evidence type="ECO:0000313" key="4">
    <source>
        <dbReference type="Proteomes" id="UP001283361"/>
    </source>
</evidence>
<name>A0AAE0YUM3_9GAST</name>
<sequence length="218" mass="23003">MKLLLLISALFVAAAVVVAVPVETGDDVDNVVDDFSDKHQLVDDKATIGDGFVDDATYYPQIDEDKPTVDVTDLINDMRRLHESASDVMYQVEATLSTLESLMPHSIRKRQTTIDGNINRGPGGATGRIDVNHKRGGTTYNGNISRGPGGTNYGAGVSHSSGNTNWGANINRGRGGTSYGASYGRTWNNGRTSLGANIGRGAGGGTNAGISFSHTFGR</sequence>
<accession>A0AAE0YUM3</accession>
<dbReference type="Proteomes" id="UP001283361">
    <property type="component" value="Unassembled WGS sequence"/>
</dbReference>
<evidence type="ECO:0000256" key="2">
    <source>
        <dbReference type="SAM" id="SignalP"/>
    </source>
</evidence>
<feature type="region of interest" description="Disordered" evidence="1">
    <location>
        <begin position="114"/>
        <end position="134"/>
    </location>
</feature>